<keyword evidence="3 7" id="KW-0645">Protease</keyword>
<feature type="signal peptide" evidence="8">
    <location>
        <begin position="1"/>
        <end position="20"/>
    </location>
</feature>
<dbReference type="GO" id="GO:0004252">
    <property type="term" value="F:serine-type endopeptidase activity"/>
    <property type="evidence" value="ECO:0007669"/>
    <property type="project" value="InterPro"/>
</dbReference>
<dbReference type="GO" id="GO:0005615">
    <property type="term" value="C:extracellular space"/>
    <property type="evidence" value="ECO:0007669"/>
    <property type="project" value="TreeGrafter"/>
</dbReference>
<evidence type="ECO:0000256" key="4">
    <source>
        <dbReference type="ARBA" id="ARBA00022801"/>
    </source>
</evidence>
<dbReference type="PROSITE" id="PS00134">
    <property type="entry name" value="TRYPSIN_HIS"/>
    <property type="match status" value="1"/>
</dbReference>
<keyword evidence="11" id="KW-1185">Reference proteome</keyword>
<evidence type="ECO:0000313" key="11">
    <source>
        <dbReference type="Proteomes" id="UP001347796"/>
    </source>
</evidence>
<accession>A0AAN8J5N9</accession>
<dbReference type="PANTHER" id="PTHR24264:SF65">
    <property type="entry name" value="SRCR DOMAIN-CONTAINING PROTEIN"/>
    <property type="match status" value="1"/>
</dbReference>
<evidence type="ECO:0000256" key="6">
    <source>
        <dbReference type="ARBA" id="ARBA00023157"/>
    </source>
</evidence>
<dbReference type="EMBL" id="JAZGQO010000014">
    <property type="protein sequence ID" value="KAK6170077.1"/>
    <property type="molecule type" value="Genomic_DNA"/>
</dbReference>
<dbReference type="FunFam" id="2.40.10.10:FF:000005">
    <property type="entry name" value="Serine protease 37"/>
    <property type="match status" value="1"/>
</dbReference>
<keyword evidence="6" id="KW-1015">Disulfide bond</keyword>
<comment type="subcellular location">
    <subcellularLocation>
        <location evidence="1">Secreted</location>
    </subcellularLocation>
</comment>
<feature type="chain" id="PRO_5042998320" description="Peptidase S1 domain-containing protein" evidence="8">
    <location>
        <begin position="21"/>
        <end position="290"/>
    </location>
</feature>
<evidence type="ECO:0000256" key="3">
    <source>
        <dbReference type="ARBA" id="ARBA00022670"/>
    </source>
</evidence>
<dbReference type="PROSITE" id="PS50240">
    <property type="entry name" value="TRYPSIN_DOM"/>
    <property type="match status" value="1"/>
</dbReference>
<comment type="caution">
    <text evidence="10">The sequence shown here is derived from an EMBL/GenBank/DDBJ whole genome shotgun (WGS) entry which is preliminary data.</text>
</comment>
<evidence type="ECO:0000256" key="7">
    <source>
        <dbReference type="RuleBase" id="RU363034"/>
    </source>
</evidence>
<evidence type="ECO:0000256" key="1">
    <source>
        <dbReference type="ARBA" id="ARBA00004613"/>
    </source>
</evidence>
<dbReference type="Gene3D" id="2.40.10.10">
    <property type="entry name" value="Trypsin-like serine proteases"/>
    <property type="match status" value="1"/>
</dbReference>
<proteinExistence type="predicted"/>
<dbReference type="InterPro" id="IPR043504">
    <property type="entry name" value="Peptidase_S1_PA_chymotrypsin"/>
</dbReference>
<protein>
    <recommendedName>
        <fullName evidence="9">Peptidase S1 domain-containing protein</fullName>
    </recommendedName>
</protein>
<dbReference type="CDD" id="cd00190">
    <property type="entry name" value="Tryp_SPc"/>
    <property type="match status" value="1"/>
</dbReference>
<dbReference type="InterPro" id="IPR033116">
    <property type="entry name" value="TRYPSIN_SER"/>
</dbReference>
<keyword evidence="5 7" id="KW-0720">Serine protease</keyword>
<dbReference type="SUPFAM" id="SSF50494">
    <property type="entry name" value="Trypsin-like serine proteases"/>
    <property type="match status" value="1"/>
</dbReference>
<keyword evidence="2" id="KW-0964">Secreted</keyword>
<dbReference type="SMART" id="SM00020">
    <property type="entry name" value="Tryp_SPc"/>
    <property type="match status" value="1"/>
</dbReference>
<dbReference type="Proteomes" id="UP001347796">
    <property type="component" value="Unassembled WGS sequence"/>
</dbReference>
<dbReference type="AlphaFoldDB" id="A0AAN8J5N9"/>
<dbReference type="InterPro" id="IPR050127">
    <property type="entry name" value="Serine_Proteases_S1"/>
</dbReference>
<dbReference type="InterPro" id="IPR001314">
    <property type="entry name" value="Peptidase_S1A"/>
</dbReference>
<evidence type="ECO:0000256" key="2">
    <source>
        <dbReference type="ARBA" id="ARBA00022525"/>
    </source>
</evidence>
<reference evidence="10 11" key="1">
    <citation type="submission" date="2024-01" db="EMBL/GenBank/DDBJ databases">
        <title>The genome of the rayed Mediterranean limpet Patella caerulea (Linnaeus, 1758).</title>
        <authorList>
            <person name="Anh-Thu Weber A."/>
            <person name="Halstead-Nussloch G."/>
        </authorList>
    </citation>
    <scope>NUCLEOTIDE SEQUENCE [LARGE SCALE GENOMIC DNA]</scope>
    <source>
        <strain evidence="10">AATW-2023a</strain>
        <tissue evidence="10">Whole specimen</tissue>
    </source>
</reference>
<dbReference type="InterPro" id="IPR009003">
    <property type="entry name" value="Peptidase_S1_PA"/>
</dbReference>
<dbReference type="PROSITE" id="PS00135">
    <property type="entry name" value="TRYPSIN_SER"/>
    <property type="match status" value="1"/>
</dbReference>
<dbReference type="Pfam" id="PF00089">
    <property type="entry name" value="Trypsin"/>
    <property type="match status" value="1"/>
</dbReference>
<feature type="domain" description="Peptidase S1" evidence="9">
    <location>
        <begin position="29"/>
        <end position="288"/>
    </location>
</feature>
<evidence type="ECO:0000256" key="5">
    <source>
        <dbReference type="ARBA" id="ARBA00022825"/>
    </source>
</evidence>
<keyword evidence="4 7" id="KW-0378">Hydrolase</keyword>
<evidence type="ECO:0000256" key="8">
    <source>
        <dbReference type="SAM" id="SignalP"/>
    </source>
</evidence>
<organism evidence="10 11">
    <name type="scientific">Patella caerulea</name>
    <name type="common">Rayed Mediterranean limpet</name>
    <dbReference type="NCBI Taxonomy" id="87958"/>
    <lineage>
        <taxon>Eukaryota</taxon>
        <taxon>Metazoa</taxon>
        <taxon>Spiralia</taxon>
        <taxon>Lophotrochozoa</taxon>
        <taxon>Mollusca</taxon>
        <taxon>Gastropoda</taxon>
        <taxon>Patellogastropoda</taxon>
        <taxon>Patelloidea</taxon>
        <taxon>Patellidae</taxon>
        <taxon>Patella</taxon>
    </lineage>
</organism>
<gene>
    <name evidence="10" type="ORF">SNE40_018556</name>
</gene>
<evidence type="ECO:0000259" key="9">
    <source>
        <dbReference type="PROSITE" id="PS50240"/>
    </source>
</evidence>
<evidence type="ECO:0000313" key="10">
    <source>
        <dbReference type="EMBL" id="KAK6170077.1"/>
    </source>
</evidence>
<dbReference type="GO" id="GO:0006508">
    <property type="term" value="P:proteolysis"/>
    <property type="evidence" value="ECO:0007669"/>
    <property type="project" value="UniProtKB-KW"/>
</dbReference>
<dbReference type="InterPro" id="IPR018114">
    <property type="entry name" value="TRYPSIN_HIS"/>
</dbReference>
<dbReference type="PRINTS" id="PR00722">
    <property type="entry name" value="CHYMOTRYPSIN"/>
</dbReference>
<keyword evidence="8" id="KW-0732">Signal</keyword>
<sequence>MNSLFSFWLILSVLFSCTWSQHVERKKRVVGGHPLIAGEWPFLVSLHFRPVHPFTNRTKMRHLCTGALIDPLWVLTAGHCFDGNEYSGLNKKSNWVIVLGEHNQYRRESWEQRHRIRKYFQNPQYTARPLLKDLTLIKLKKPATISDKVRPIELDLTGQCTPLGTEVSVAGWGQVAYSPFGYGNFLPLKTTVWVSNKTECVENYSIVPDTDPDKAFYEPEDEGVLCAGAAGVKDACLGDSGGPLICNHDDVLKLTAVVSTGYDCGNSTFPGLYTRVDVSRRWILDTMANN</sequence>
<dbReference type="PANTHER" id="PTHR24264">
    <property type="entry name" value="TRYPSIN-RELATED"/>
    <property type="match status" value="1"/>
</dbReference>
<dbReference type="InterPro" id="IPR001254">
    <property type="entry name" value="Trypsin_dom"/>
</dbReference>
<name>A0AAN8J5N9_PATCE</name>